<name>A0A8J3UXC7_9ACTN</name>
<protein>
    <recommendedName>
        <fullName evidence="4">Phage integrase family protein</fullName>
    </recommendedName>
</protein>
<dbReference type="Proteomes" id="UP000644610">
    <property type="component" value="Unassembled WGS sequence"/>
</dbReference>
<dbReference type="GO" id="GO:0015074">
    <property type="term" value="P:DNA integration"/>
    <property type="evidence" value="ECO:0007669"/>
    <property type="project" value="InterPro"/>
</dbReference>
<organism evidence="2 3">
    <name type="scientific">Planotetraspora silvatica</name>
    <dbReference type="NCBI Taxonomy" id="234614"/>
    <lineage>
        <taxon>Bacteria</taxon>
        <taxon>Bacillati</taxon>
        <taxon>Actinomycetota</taxon>
        <taxon>Actinomycetes</taxon>
        <taxon>Streptosporangiales</taxon>
        <taxon>Streptosporangiaceae</taxon>
        <taxon>Planotetraspora</taxon>
    </lineage>
</organism>
<proteinExistence type="predicted"/>
<dbReference type="Gene3D" id="1.10.443.10">
    <property type="entry name" value="Intergrase catalytic core"/>
    <property type="match status" value="1"/>
</dbReference>
<accession>A0A8J3UXC7</accession>
<dbReference type="PANTHER" id="PTHR30349:SF64">
    <property type="entry name" value="PROPHAGE INTEGRASE INTD-RELATED"/>
    <property type="match status" value="1"/>
</dbReference>
<keyword evidence="1" id="KW-0233">DNA recombination</keyword>
<evidence type="ECO:0000256" key="1">
    <source>
        <dbReference type="ARBA" id="ARBA00023172"/>
    </source>
</evidence>
<dbReference type="AlphaFoldDB" id="A0A8J3UXC7"/>
<dbReference type="PANTHER" id="PTHR30349">
    <property type="entry name" value="PHAGE INTEGRASE-RELATED"/>
    <property type="match status" value="1"/>
</dbReference>
<evidence type="ECO:0008006" key="4">
    <source>
        <dbReference type="Google" id="ProtNLM"/>
    </source>
</evidence>
<gene>
    <name evidence="2" type="ORF">Psi02_76200</name>
</gene>
<dbReference type="InterPro" id="IPR050090">
    <property type="entry name" value="Tyrosine_recombinase_XerCD"/>
</dbReference>
<dbReference type="GO" id="GO:0006310">
    <property type="term" value="P:DNA recombination"/>
    <property type="evidence" value="ECO:0007669"/>
    <property type="project" value="UniProtKB-KW"/>
</dbReference>
<comment type="caution">
    <text evidence="2">The sequence shown here is derived from an EMBL/GenBank/DDBJ whole genome shotgun (WGS) entry which is preliminary data.</text>
</comment>
<evidence type="ECO:0000313" key="2">
    <source>
        <dbReference type="EMBL" id="GII51196.1"/>
    </source>
</evidence>
<dbReference type="InterPro" id="IPR011010">
    <property type="entry name" value="DNA_brk_join_enz"/>
</dbReference>
<reference evidence="2" key="1">
    <citation type="submission" date="2021-01" db="EMBL/GenBank/DDBJ databases">
        <title>Whole genome shotgun sequence of Planotetraspora silvatica NBRC 100141.</title>
        <authorList>
            <person name="Komaki H."/>
            <person name="Tamura T."/>
        </authorList>
    </citation>
    <scope>NUCLEOTIDE SEQUENCE</scope>
    <source>
        <strain evidence="2">NBRC 100141</strain>
    </source>
</reference>
<evidence type="ECO:0000313" key="3">
    <source>
        <dbReference type="Proteomes" id="UP000644610"/>
    </source>
</evidence>
<keyword evidence="3" id="KW-1185">Reference proteome</keyword>
<dbReference type="EMBL" id="BOOQ01000063">
    <property type="protein sequence ID" value="GII51196.1"/>
    <property type="molecule type" value="Genomic_DNA"/>
</dbReference>
<dbReference type="SUPFAM" id="SSF56349">
    <property type="entry name" value="DNA breaking-rejoining enzymes"/>
    <property type="match status" value="1"/>
</dbReference>
<dbReference type="GO" id="GO:0003677">
    <property type="term" value="F:DNA binding"/>
    <property type="evidence" value="ECO:0007669"/>
    <property type="project" value="InterPro"/>
</dbReference>
<dbReference type="InterPro" id="IPR013762">
    <property type="entry name" value="Integrase-like_cat_sf"/>
</dbReference>
<sequence length="220" mass="24268">MALPGPVLAPVDVNAVQRQRDCGAHGQILASRLDLGYYAALRPEAAALRLENCTLPESGWGLLVLERARPQATKRWTNSGEIHESRRLKHRAEKETREIPIPPALVAALREHVDAYGTATDRRLFRTGKEGTYSSSAHAYVWLEARKLALTPEQVGSPLAARTYDLRHTALSLWLYAGVPPAEVAKRAGHSVDVLLRVYAKCIDSQQHRINGKINDALDG</sequence>